<dbReference type="EMBL" id="BMIG01000009">
    <property type="protein sequence ID" value="GGB04320.1"/>
    <property type="molecule type" value="Genomic_DNA"/>
</dbReference>
<accession>A0A916SJT4</accession>
<evidence type="ECO:0000313" key="3">
    <source>
        <dbReference type="Proteomes" id="UP000620596"/>
    </source>
</evidence>
<dbReference type="Proteomes" id="UP000620596">
    <property type="component" value="Unassembled WGS sequence"/>
</dbReference>
<feature type="region of interest" description="Disordered" evidence="1">
    <location>
        <begin position="53"/>
        <end position="80"/>
    </location>
</feature>
<name>A0A916SJT4_9BURK</name>
<comment type="caution">
    <text evidence="2">The sequence shown here is derived from an EMBL/GenBank/DDBJ whole genome shotgun (WGS) entry which is preliminary data.</text>
</comment>
<dbReference type="RefSeq" id="WP_229676339.1">
    <property type="nucleotide sequence ID" value="NZ_BMIG01000009.1"/>
</dbReference>
<protein>
    <submittedName>
        <fullName evidence="2">Uncharacterized protein</fullName>
    </submittedName>
</protein>
<evidence type="ECO:0000313" key="2">
    <source>
        <dbReference type="EMBL" id="GGB04320.1"/>
    </source>
</evidence>
<keyword evidence="3" id="KW-1185">Reference proteome</keyword>
<reference evidence="2" key="1">
    <citation type="journal article" date="2014" name="Int. J. Syst. Evol. Microbiol.">
        <title>Complete genome sequence of Corynebacterium casei LMG S-19264T (=DSM 44701T), isolated from a smear-ripened cheese.</title>
        <authorList>
            <consortium name="US DOE Joint Genome Institute (JGI-PGF)"/>
            <person name="Walter F."/>
            <person name="Albersmeier A."/>
            <person name="Kalinowski J."/>
            <person name="Ruckert C."/>
        </authorList>
    </citation>
    <scope>NUCLEOTIDE SEQUENCE</scope>
    <source>
        <strain evidence="2">CGMCC 1.15322</strain>
    </source>
</reference>
<dbReference type="AlphaFoldDB" id="A0A916SJT4"/>
<dbReference type="InterPro" id="IPR036890">
    <property type="entry name" value="HATPase_C_sf"/>
</dbReference>
<organism evidence="2 3">
    <name type="scientific">Polaromonas eurypsychrophila</name>
    <dbReference type="NCBI Taxonomy" id="1614635"/>
    <lineage>
        <taxon>Bacteria</taxon>
        <taxon>Pseudomonadati</taxon>
        <taxon>Pseudomonadota</taxon>
        <taxon>Betaproteobacteria</taxon>
        <taxon>Burkholderiales</taxon>
        <taxon>Comamonadaceae</taxon>
        <taxon>Polaromonas</taxon>
    </lineage>
</organism>
<reference evidence="2" key="2">
    <citation type="submission" date="2020-09" db="EMBL/GenBank/DDBJ databases">
        <authorList>
            <person name="Sun Q."/>
            <person name="Zhou Y."/>
        </authorList>
    </citation>
    <scope>NUCLEOTIDE SEQUENCE</scope>
    <source>
        <strain evidence="2">CGMCC 1.15322</strain>
    </source>
</reference>
<proteinExistence type="predicted"/>
<dbReference type="SUPFAM" id="SSF55874">
    <property type="entry name" value="ATPase domain of HSP90 chaperone/DNA topoisomerase II/histidine kinase"/>
    <property type="match status" value="1"/>
</dbReference>
<dbReference type="Gene3D" id="3.30.565.10">
    <property type="entry name" value="Histidine kinase-like ATPase, C-terminal domain"/>
    <property type="match status" value="1"/>
</dbReference>
<gene>
    <name evidence="2" type="ORF">GCM10011496_26600</name>
</gene>
<sequence>MLHEFLTLHRTALIASCKTKTARRSSPLPGHEDMEFGIPLFLDQVIKTLQLEQNSSGREGMQVSGAAGGPSHASELGEAATQHGRELSLNGFTVEQVVHDYGDLCQAITDLAFELDAPIETEEFRTLNRCLDNGIADAVTEFSHQRKLISDDRESQALNQRLGFVAHELRNHINTAMLAVSYIKLGAVGFAGATGGVLDRSLLSLKSIVDHSLADVRMAAGLPSRSRRINLGDFIAGIQATASLEAKSRGCELSVVKVDPQLFVEVDEELLSSAVGNLLQNAFKFTARGTRVY</sequence>
<evidence type="ECO:0000256" key="1">
    <source>
        <dbReference type="SAM" id="MobiDB-lite"/>
    </source>
</evidence>